<evidence type="ECO:0000313" key="4">
    <source>
        <dbReference type="Proteomes" id="UP000218067"/>
    </source>
</evidence>
<feature type="region of interest" description="Disordered" evidence="1">
    <location>
        <begin position="1"/>
        <end position="59"/>
    </location>
</feature>
<dbReference type="Gene3D" id="3.10.450.50">
    <property type="match status" value="1"/>
</dbReference>
<reference evidence="3 4" key="1">
    <citation type="submission" date="2016-08" db="EMBL/GenBank/DDBJ databases">
        <title>Complete genome sequence of Mycobacterium shinshuense, a subspecies of M. ulcerans.</title>
        <authorList>
            <person name="Yoshida M."/>
            <person name="Ogura Y."/>
            <person name="Hayashi T."/>
            <person name="Hoshino Y."/>
        </authorList>
    </citation>
    <scope>NUCLEOTIDE SEQUENCE [LARGE SCALE GENOMIC DNA]</scope>
    <source>
        <strain evidence="4">ATCC 33728</strain>
    </source>
</reference>
<dbReference type="Proteomes" id="UP000218067">
    <property type="component" value="Chromosome"/>
</dbReference>
<dbReference type="InterPro" id="IPR032710">
    <property type="entry name" value="NTF2-like_dom_sf"/>
</dbReference>
<accession>A0A1B4Y5Q0</accession>
<dbReference type="EMBL" id="AP017624">
    <property type="protein sequence ID" value="BAV42397.1"/>
    <property type="molecule type" value="Genomic_DNA"/>
</dbReference>
<sequence>MPFNPPPNWPPPQDGWVPSPGWTPDPSWPPPPSGWQLWIDDETLPAGPTGGVAAPPPGRLGPPGRRKFVVGLAAVAAVIVAVGVAALILVPQTAADPPKSDEDQIREILSGVVEAYNNADFNKYVSYFCPSERSGLGDASQLRQNRSDTGRLSFDDISIDVTGDTTKVTATATVENEDEPDTQTVDFVKEDGRWMMLLFEDKCSA</sequence>
<feature type="compositionally biased region" description="Pro residues" evidence="1">
    <location>
        <begin position="1"/>
        <end position="13"/>
    </location>
</feature>
<feature type="transmembrane region" description="Helical" evidence="2">
    <location>
        <begin position="68"/>
        <end position="90"/>
    </location>
</feature>
<feature type="compositionally biased region" description="Pro residues" evidence="1">
    <location>
        <begin position="21"/>
        <end position="33"/>
    </location>
</feature>
<evidence type="ECO:0000313" key="3">
    <source>
        <dbReference type="EMBL" id="BAV42397.1"/>
    </source>
</evidence>
<evidence type="ECO:0008006" key="5">
    <source>
        <dbReference type="Google" id="ProtNLM"/>
    </source>
</evidence>
<protein>
    <recommendedName>
        <fullName evidence="5">Lumazine-binding domain protein</fullName>
    </recommendedName>
</protein>
<dbReference type="SUPFAM" id="SSF54427">
    <property type="entry name" value="NTF2-like"/>
    <property type="match status" value="1"/>
</dbReference>
<evidence type="ECO:0000256" key="1">
    <source>
        <dbReference type="SAM" id="MobiDB-lite"/>
    </source>
</evidence>
<proteinExistence type="predicted"/>
<organism evidence="3 4">
    <name type="scientific">Mycobacterium ulcerans subsp. shinshuense</name>
    <dbReference type="NCBI Taxonomy" id="1124626"/>
    <lineage>
        <taxon>Bacteria</taxon>
        <taxon>Bacillati</taxon>
        <taxon>Actinomycetota</taxon>
        <taxon>Actinomycetes</taxon>
        <taxon>Mycobacteriales</taxon>
        <taxon>Mycobacteriaceae</taxon>
        <taxon>Mycobacterium</taxon>
        <taxon>Mycobacterium ulcerans group</taxon>
    </lineage>
</organism>
<keyword evidence="2" id="KW-0472">Membrane</keyword>
<evidence type="ECO:0000256" key="2">
    <source>
        <dbReference type="SAM" id="Phobius"/>
    </source>
</evidence>
<dbReference type="AlphaFoldDB" id="A0A1B4Y5Q0"/>
<keyword evidence="2" id="KW-0812">Transmembrane</keyword>
<gene>
    <name evidence="3" type="ORF">SHTP_3368</name>
</gene>
<keyword evidence="2" id="KW-1133">Transmembrane helix</keyword>
<name>A0A1B4Y5Q0_MYCUL</name>